<dbReference type="PROSITE" id="PS50231">
    <property type="entry name" value="RICIN_B_LECTIN"/>
    <property type="match status" value="1"/>
</dbReference>
<dbReference type="Gene3D" id="2.80.10.50">
    <property type="match status" value="1"/>
</dbReference>
<dbReference type="AlphaFoldDB" id="A0A7Y7B9Q0"/>
<organism evidence="3 4">
    <name type="scientific">Streptomyces morookaense</name>
    <name type="common">Streptoverticillium morookaense</name>
    <dbReference type="NCBI Taxonomy" id="1970"/>
    <lineage>
        <taxon>Bacteria</taxon>
        <taxon>Bacillati</taxon>
        <taxon>Actinomycetota</taxon>
        <taxon>Actinomycetes</taxon>
        <taxon>Kitasatosporales</taxon>
        <taxon>Streptomycetaceae</taxon>
        <taxon>Streptomyces</taxon>
    </lineage>
</organism>
<feature type="signal peptide" evidence="2">
    <location>
        <begin position="1"/>
        <end position="32"/>
    </location>
</feature>
<dbReference type="InterPro" id="IPR035992">
    <property type="entry name" value="Ricin_B-like_lectins"/>
</dbReference>
<sequence>MNLRKIAGELGIAIAASLCVMALMCSQGTASASATTTQGKQGYPNTKAPSSVIGDGKYHVLSNNSASLVLQAEGSCTDSVSTLDIDKRSNNPYYQNQQLWMFTQNPDGTVTVSDRCVYGNGRPSAVLTGHDGGTVDLRAPASGLAGQKWKVSEASGVLTITDAAYGKALDSAGTSAGSSVLETTPDANSTTQRWNVVS</sequence>
<reference evidence="3 4" key="1">
    <citation type="submission" date="2020-04" db="EMBL/GenBank/DDBJ databases">
        <title>Draft Genome Sequence of Streptomyces morookaense DSM 40503, an 8-azaguanine-producing strain.</title>
        <authorList>
            <person name="Qi J."/>
            <person name="Gao J.-M."/>
        </authorList>
    </citation>
    <scope>NUCLEOTIDE SEQUENCE [LARGE SCALE GENOMIC DNA]</scope>
    <source>
        <strain evidence="3 4">DSM 40503</strain>
    </source>
</reference>
<keyword evidence="2" id="KW-0732">Signal</keyword>
<evidence type="ECO:0000256" key="1">
    <source>
        <dbReference type="SAM" id="MobiDB-lite"/>
    </source>
</evidence>
<dbReference type="EMBL" id="JABBXF010000088">
    <property type="protein sequence ID" value="NVK81623.1"/>
    <property type="molecule type" value="Genomic_DNA"/>
</dbReference>
<protein>
    <submittedName>
        <fullName evidence="3">RICIN domain-containing protein</fullName>
    </submittedName>
</protein>
<comment type="caution">
    <text evidence="3">The sequence shown here is derived from an EMBL/GenBank/DDBJ whole genome shotgun (WGS) entry which is preliminary data.</text>
</comment>
<keyword evidence="4" id="KW-1185">Reference proteome</keyword>
<dbReference type="SUPFAM" id="SSF50370">
    <property type="entry name" value="Ricin B-like lectins"/>
    <property type="match status" value="1"/>
</dbReference>
<feature type="region of interest" description="Disordered" evidence="1">
    <location>
        <begin position="174"/>
        <end position="198"/>
    </location>
</feature>
<dbReference type="Proteomes" id="UP000587462">
    <property type="component" value="Unassembled WGS sequence"/>
</dbReference>
<evidence type="ECO:0000313" key="3">
    <source>
        <dbReference type="EMBL" id="NVK81623.1"/>
    </source>
</evidence>
<dbReference type="RefSeq" id="WP_171086535.1">
    <property type="nucleotide sequence ID" value="NZ_BNBU01000001.1"/>
</dbReference>
<name>A0A7Y7B9Q0_STRMO</name>
<proteinExistence type="predicted"/>
<dbReference type="CDD" id="cd00161">
    <property type="entry name" value="beta-trefoil_Ricin-like"/>
    <property type="match status" value="1"/>
</dbReference>
<feature type="chain" id="PRO_5031419571" evidence="2">
    <location>
        <begin position="33"/>
        <end position="198"/>
    </location>
</feature>
<evidence type="ECO:0000313" key="4">
    <source>
        <dbReference type="Proteomes" id="UP000587462"/>
    </source>
</evidence>
<accession>A0A7Y7B9Q0</accession>
<gene>
    <name evidence="3" type="ORF">HG542_28820</name>
</gene>
<evidence type="ECO:0000256" key="2">
    <source>
        <dbReference type="SAM" id="SignalP"/>
    </source>
</evidence>